<name>A0A672IQG0_SALFA</name>
<evidence type="ECO:0000256" key="2">
    <source>
        <dbReference type="ARBA" id="ARBA00010020"/>
    </source>
</evidence>
<evidence type="ECO:0000313" key="8">
    <source>
        <dbReference type="Ensembl" id="ENSSFAP00005044086.1"/>
    </source>
</evidence>
<sequence>MSALLWVVVCIRRYHHCFPLAEVVLRLICPSHTPLDPVLHILYQKSFSEVISQILEEAPAARKGLVDNHSNLLRVAEYCENNYLQAEDSTKAVDEAKALAAQALASVTYQINSLAGTLLRLLDSQSLQISDMESSVNLLSVVSITSRPKVARREIGSFTTPKKKTRTKPLTAPASGKEPERGYSRAPISYSALDSIGHCFQVKTERLSSRCFHLCFLHRSCFGIAVPPPSVPTLQSAGDLPDPPPPSSTGSDPNLPPPPPPPSMDSSLPPPPSFPSPTDFPSPPPPPSGTYQPAPPPPPLPGSGAVPPPPPPPPLAGGAPPPPPPPPPPGSGAVPPPPPPPPPPGSGAVPPPPPPPPLMQ</sequence>
<dbReference type="AlphaFoldDB" id="A0A672IQG0"/>
<evidence type="ECO:0000256" key="1">
    <source>
        <dbReference type="ARBA" id="ARBA00004496"/>
    </source>
</evidence>
<evidence type="ECO:0000259" key="7">
    <source>
        <dbReference type="Pfam" id="PF07815"/>
    </source>
</evidence>
<dbReference type="GO" id="GO:0035591">
    <property type="term" value="F:signaling adaptor activity"/>
    <property type="evidence" value="ECO:0007669"/>
    <property type="project" value="TreeGrafter"/>
</dbReference>
<organism evidence="8 9">
    <name type="scientific">Salarias fasciatus</name>
    <name type="common">Jewelled blenny</name>
    <name type="synonym">Blennius fasciatus</name>
    <dbReference type="NCBI Taxonomy" id="181472"/>
    <lineage>
        <taxon>Eukaryota</taxon>
        <taxon>Metazoa</taxon>
        <taxon>Chordata</taxon>
        <taxon>Craniata</taxon>
        <taxon>Vertebrata</taxon>
        <taxon>Euteleostomi</taxon>
        <taxon>Actinopterygii</taxon>
        <taxon>Neopterygii</taxon>
        <taxon>Teleostei</taxon>
        <taxon>Neoteleostei</taxon>
        <taxon>Acanthomorphata</taxon>
        <taxon>Ovalentaria</taxon>
        <taxon>Blenniimorphae</taxon>
        <taxon>Blenniiformes</taxon>
        <taxon>Blennioidei</taxon>
        <taxon>Blenniidae</taxon>
        <taxon>Salariinae</taxon>
        <taxon>Salarias</taxon>
    </lineage>
</organism>
<evidence type="ECO:0000256" key="4">
    <source>
        <dbReference type="ARBA" id="ARBA00022553"/>
    </source>
</evidence>
<proteinExistence type="inferred from homology"/>
<dbReference type="PANTHER" id="PTHR10460:SF60">
    <property type="entry name" value="ABI GENE FAMILY MEMBER 3"/>
    <property type="match status" value="1"/>
</dbReference>
<reference evidence="8" key="1">
    <citation type="submission" date="2019-06" db="EMBL/GenBank/DDBJ databases">
        <authorList>
            <consortium name="Wellcome Sanger Institute Data Sharing"/>
        </authorList>
    </citation>
    <scope>NUCLEOTIDE SEQUENCE [LARGE SCALE GENOMIC DNA]</scope>
</reference>
<comment type="similarity">
    <text evidence="2">Belongs to the ABI family.</text>
</comment>
<reference evidence="8" key="3">
    <citation type="submission" date="2025-09" db="UniProtKB">
        <authorList>
            <consortium name="Ensembl"/>
        </authorList>
    </citation>
    <scope>IDENTIFICATION</scope>
</reference>
<dbReference type="InterPro" id="IPR012849">
    <property type="entry name" value="Abl-interactor_HHR_dom"/>
</dbReference>
<dbReference type="GO" id="GO:0001764">
    <property type="term" value="P:neuron migration"/>
    <property type="evidence" value="ECO:0007669"/>
    <property type="project" value="TreeGrafter"/>
</dbReference>
<reference evidence="8" key="2">
    <citation type="submission" date="2025-08" db="UniProtKB">
        <authorList>
            <consortium name="Ensembl"/>
        </authorList>
    </citation>
    <scope>IDENTIFICATION</scope>
</reference>
<evidence type="ECO:0000256" key="3">
    <source>
        <dbReference type="ARBA" id="ARBA00022490"/>
    </source>
</evidence>
<dbReference type="Pfam" id="PF07815">
    <property type="entry name" value="Abi_HHR"/>
    <property type="match status" value="1"/>
</dbReference>
<keyword evidence="4" id="KW-0597">Phosphoprotein</keyword>
<dbReference type="GO" id="GO:0030027">
    <property type="term" value="C:lamellipodium"/>
    <property type="evidence" value="ECO:0007669"/>
    <property type="project" value="TreeGrafter"/>
</dbReference>
<dbReference type="PANTHER" id="PTHR10460">
    <property type="entry name" value="ABL INTERACTOR FAMILY MEMBER"/>
    <property type="match status" value="1"/>
</dbReference>
<accession>A0A672IQG0</accession>
<dbReference type="Proteomes" id="UP000472267">
    <property type="component" value="Chromosome 8"/>
</dbReference>
<dbReference type="InParanoid" id="A0A672IQG0"/>
<dbReference type="GO" id="GO:0098858">
    <property type="term" value="C:actin-based cell projection"/>
    <property type="evidence" value="ECO:0007669"/>
    <property type="project" value="TreeGrafter"/>
</dbReference>
<comment type="subcellular location">
    <subcellularLocation>
        <location evidence="1">Cytoplasm</location>
    </subcellularLocation>
</comment>
<dbReference type="GO" id="GO:0017124">
    <property type="term" value="F:SH3 domain binding"/>
    <property type="evidence" value="ECO:0007669"/>
    <property type="project" value="TreeGrafter"/>
</dbReference>
<evidence type="ECO:0000313" key="9">
    <source>
        <dbReference type="Proteomes" id="UP000472267"/>
    </source>
</evidence>
<dbReference type="Gene3D" id="6.10.140.1620">
    <property type="match status" value="1"/>
</dbReference>
<feature type="compositionally biased region" description="Pro residues" evidence="6">
    <location>
        <begin position="254"/>
        <end position="360"/>
    </location>
</feature>
<dbReference type="GO" id="GO:0031209">
    <property type="term" value="C:SCAR complex"/>
    <property type="evidence" value="ECO:0007669"/>
    <property type="project" value="TreeGrafter"/>
</dbReference>
<keyword evidence="5" id="KW-0175">Coiled coil</keyword>
<evidence type="ECO:0000256" key="5">
    <source>
        <dbReference type="ARBA" id="ARBA00023054"/>
    </source>
</evidence>
<feature type="region of interest" description="Disordered" evidence="6">
    <location>
        <begin position="232"/>
        <end position="360"/>
    </location>
</feature>
<dbReference type="Ensembl" id="ENSSFAT00005045643.1">
    <property type="protein sequence ID" value="ENSSFAP00005044086.1"/>
    <property type="gene ID" value="ENSSFAG00005021700.1"/>
</dbReference>
<gene>
    <name evidence="8" type="primary">abi3b</name>
</gene>
<feature type="region of interest" description="Disordered" evidence="6">
    <location>
        <begin position="153"/>
        <end position="183"/>
    </location>
</feature>
<feature type="domain" description="Abl-interactor homeo-domain homologous" evidence="7">
    <location>
        <begin position="148"/>
        <end position="206"/>
    </location>
</feature>
<protein>
    <submittedName>
        <fullName evidence="8">Abl interactor 1-like</fullName>
    </submittedName>
</protein>
<keyword evidence="9" id="KW-1185">Reference proteome</keyword>
<keyword evidence="3" id="KW-0963">Cytoplasm</keyword>
<evidence type="ECO:0000256" key="6">
    <source>
        <dbReference type="SAM" id="MobiDB-lite"/>
    </source>
</evidence>
<dbReference type="InterPro" id="IPR028457">
    <property type="entry name" value="ABI"/>
</dbReference>